<reference evidence="2" key="1">
    <citation type="submission" date="2015-10" db="EMBL/GenBank/DDBJ databases">
        <authorList>
            <person name="Gilbert D.G."/>
        </authorList>
    </citation>
    <scope>NUCLEOTIDE SEQUENCE</scope>
    <source>
        <strain evidence="2">Phyl III-seqv23</strain>
    </source>
</reference>
<evidence type="ECO:0000313" key="2">
    <source>
        <dbReference type="EMBL" id="CUV14664.1"/>
    </source>
</evidence>
<keyword evidence="1" id="KW-0812">Transmembrane</keyword>
<accession>A0A0S4TXF0</accession>
<keyword evidence="1" id="KW-1133">Transmembrane helix</keyword>
<sequence>MTAAETFKLALFTVEVVGLLVAMWRFG</sequence>
<dbReference type="EMBL" id="LN899819">
    <property type="protein sequence ID" value="CUV14664.1"/>
    <property type="molecule type" value="Genomic_DNA"/>
</dbReference>
<gene>
    <name evidence="2" type="ORF">RUN39_v1_920079</name>
</gene>
<protein>
    <recommendedName>
        <fullName evidence="3">Transmembrane protein</fullName>
    </recommendedName>
</protein>
<name>A0A0S4TXF0_RALSL</name>
<evidence type="ECO:0008006" key="3">
    <source>
        <dbReference type="Google" id="ProtNLM"/>
    </source>
</evidence>
<evidence type="ECO:0000256" key="1">
    <source>
        <dbReference type="SAM" id="Phobius"/>
    </source>
</evidence>
<proteinExistence type="predicted"/>
<organism evidence="2">
    <name type="scientific">Ralstonia solanacearum</name>
    <name type="common">Pseudomonas solanacearum</name>
    <dbReference type="NCBI Taxonomy" id="305"/>
    <lineage>
        <taxon>Bacteria</taxon>
        <taxon>Pseudomonadati</taxon>
        <taxon>Pseudomonadota</taxon>
        <taxon>Betaproteobacteria</taxon>
        <taxon>Burkholderiales</taxon>
        <taxon>Burkholderiaceae</taxon>
        <taxon>Ralstonia</taxon>
        <taxon>Ralstonia solanacearum species complex</taxon>
    </lineage>
</organism>
<keyword evidence="1" id="KW-0472">Membrane</keyword>
<dbReference type="AlphaFoldDB" id="A0A0S4TXF0"/>
<feature type="transmembrane region" description="Helical" evidence="1">
    <location>
        <begin position="6"/>
        <end position="26"/>
    </location>
</feature>